<dbReference type="SUPFAM" id="SSF53474">
    <property type="entry name" value="alpha/beta-Hydrolases"/>
    <property type="match status" value="1"/>
</dbReference>
<feature type="domain" description="Lipase" evidence="6">
    <location>
        <begin position="53"/>
        <end position="311"/>
    </location>
</feature>
<dbReference type="GO" id="GO:0016298">
    <property type="term" value="F:lipase activity"/>
    <property type="evidence" value="ECO:0007669"/>
    <property type="project" value="InterPro"/>
</dbReference>
<evidence type="ECO:0000259" key="6">
    <source>
        <dbReference type="Pfam" id="PF00151"/>
    </source>
</evidence>
<organism evidence="7 8">
    <name type="scientific">Polypedilum vanderplanki</name>
    <name type="common">Sleeping chironomid midge</name>
    <dbReference type="NCBI Taxonomy" id="319348"/>
    <lineage>
        <taxon>Eukaryota</taxon>
        <taxon>Metazoa</taxon>
        <taxon>Ecdysozoa</taxon>
        <taxon>Arthropoda</taxon>
        <taxon>Hexapoda</taxon>
        <taxon>Insecta</taxon>
        <taxon>Pterygota</taxon>
        <taxon>Neoptera</taxon>
        <taxon>Endopterygota</taxon>
        <taxon>Diptera</taxon>
        <taxon>Nematocera</taxon>
        <taxon>Chironomoidea</taxon>
        <taxon>Chironomidae</taxon>
        <taxon>Chironominae</taxon>
        <taxon>Polypedilum</taxon>
        <taxon>Polypedilum</taxon>
    </lineage>
</organism>
<evidence type="ECO:0000256" key="5">
    <source>
        <dbReference type="SAM" id="SignalP"/>
    </source>
</evidence>
<comment type="subcellular location">
    <subcellularLocation>
        <location evidence="1">Secreted</location>
    </subcellularLocation>
</comment>
<gene>
    <name evidence="7" type="ORF">PVAND_013971</name>
</gene>
<protein>
    <recommendedName>
        <fullName evidence="6">Lipase domain-containing protein</fullName>
    </recommendedName>
</protein>
<comment type="caution">
    <text evidence="7">The sequence shown here is derived from an EMBL/GenBank/DDBJ whole genome shotgun (WGS) entry which is preliminary data.</text>
</comment>
<keyword evidence="5" id="KW-0732">Signal</keyword>
<evidence type="ECO:0000256" key="2">
    <source>
        <dbReference type="ARBA" id="ARBA00010701"/>
    </source>
</evidence>
<keyword evidence="3" id="KW-0964">Secreted</keyword>
<evidence type="ECO:0000256" key="4">
    <source>
        <dbReference type="RuleBase" id="RU004262"/>
    </source>
</evidence>
<dbReference type="GO" id="GO:0005615">
    <property type="term" value="C:extracellular space"/>
    <property type="evidence" value="ECO:0007669"/>
    <property type="project" value="TreeGrafter"/>
</dbReference>
<sequence>MWIKLLIILLTAEFSSAQSNVFNTSGIDFYYGSTLNDFLHYHISEVSTILFHPAYDHNKKTIFYIYGFREYRTINTVKKIISAYQHRGDHNILLLDWEQIANGNYILNAFPNTFEFGEILAEVLIKMTFDGLNLRNLHVVSHSLGSQLAGSLGRNIIKKTSGQLRLKRITALDPAFPLFYPPLFGQHLNANDAEMVDVIHTDGWIYGAPFSTGTVDFWPNGGKVLYQPGCTRNFQILSDGDLCPHWRSVRFYAESVINKYEPVFQARKCDSWNNFKKGYCKSNNDFVSMGIDTPSYARGDYYLQTNNVNPF</sequence>
<comment type="similarity">
    <text evidence="2 4">Belongs to the AB hydrolase superfamily. Lipase family.</text>
</comment>
<dbReference type="InterPro" id="IPR013818">
    <property type="entry name" value="Lipase"/>
</dbReference>
<dbReference type="InterPro" id="IPR000734">
    <property type="entry name" value="TAG_lipase"/>
</dbReference>
<feature type="signal peptide" evidence="5">
    <location>
        <begin position="1"/>
        <end position="17"/>
    </location>
</feature>
<feature type="chain" id="PRO_5039923160" description="Lipase domain-containing protein" evidence="5">
    <location>
        <begin position="18"/>
        <end position="311"/>
    </location>
</feature>
<name>A0A9J6CRU6_POLVA</name>
<evidence type="ECO:0000313" key="7">
    <source>
        <dbReference type="EMBL" id="KAG5684757.1"/>
    </source>
</evidence>
<accession>A0A9J6CRU6</accession>
<dbReference type="GO" id="GO:0016042">
    <property type="term" value="P:lipid catabolic process"/>
    <property type="evidence" value="ECO:0007669"/>
    <property type="project" value="TreeGrafter"/>
</dbReference>
<dbReference type="GO" id="GO:0017171">
    <property type="term" value="F:serine hydrolase activity"/>
    <property type="evidence" value="ECO:0007669"/>
    <property type="project" value="TreeGrafter"/>
</dbReference>
<dbReference type="AlphaFoldDB" id="A0A9J6CRU6"/>
<dbReference type="OrthoDB" id="199913at2759"/>
<dbReference type="PANTHER" id="PTHR11610">
    <property type="entry name" value="LIPASE"/>
    <property type="match status" value="1"/>
</dbReference>
<dbReference type="EMBL" id="JADBJN010000001">
    <property type="protein sequence ID" value="KAG5684757.1"/>
    <property type="molecule type" value="Genomic_DNA"/>
</dbReference>
<evidence type="ECO:0000256" key="3">
    <source>
        <dbReference type="ARBA" id="ARBA00022525"/>
    </source>
</evidence>
<proteinExistence type="inferred from homology"/>
<dbReference type="Proteomes" id="UP001107558">
    <property type="component" value="Chromosome 1"/>
</dbReference>
<keyword evidence="8" id="KW-1185">Reference proteome</keyword>
<dbReference type="Pfam" id="PF00151">
    <property type="entry name" value="Lipase"/>
    <property type="match status" value="1"/>
</dbReference>
<evidence type="ECO:0000256" key="1">
    <source>
        <dbReference type="ARBA" id="ARBA00004613"/>
    </source>
</evidence>
<reference evidence="7" key="1">
    <citation type="submission" date="2021-03" db="EMBL/GenBank/DDBJ databases">
        <title>Chromosome level genome of the anhydrobiotic midge Polypedilum vanderplanki.</title>
        <authorList>
            <person name="Yoshida Y."/>
            <person name="Kikawada T."/>
            <person name="Gusev O."/>
        </authorList>
    </citation>
    <scope>NUCLEOTIDE SEQUENCE</scope>
    <source>
        <strain evidence="7">NIAS01</strain>
        <tissue evidence="7">Whole body or cell culture</tissue>
    </source>
</reference>
<dbReference type="InterPro" id="IPR029058">
    <property type="entry name" value="AB_hydrolase_fold"/>
</dbReference>
<dbReference type="PANTHER" id="PTHR11610:SF37">
    <property type="entry name" value="GH01208P"/>
    <property type="match status" value="1"/>
</dbReference>
<evidence type="ECO:0000313" key="8">
    <source>
        <dbReference type="Proteomes" id="UP001107558"/>
    </source>
</evidence>
<dbReference type="Gene3D" id="3.40.50.1820">
    <property type="entry name" value="alpha/beta hydrolase"/>
    <property type="match status" value="1"/>
</dbReference>